<gene>
    <name evidence="3" type="ORF">SHERM_23717</name>
</gene>
<reference evidence="3" key="1">
    <citation type="submission" date="2019-12" db="EMBL/GenBank/DDBJ databases">
        <authorList>
            <person name="Scholes J."/>
        </authorList>
    </citation>
    <scope>NUCLEOTIDE SEQUENCE</scope>
</reference>
<evidence type="ECO:0000313" key="3">
    <source>
        <dbReference type="EMBL" id="CAA0828022.1"/>
    </source>
</evidence>
<feature type="transmembrane region" description="Helical" evidence="2">
    <location>
        <begin position="20"/>
        <end position="43"/>
    </location>
</feature>
<feature type="region of interest" description="Disordered" evidence="1">
    <location>
        <begin position="301"/>
        <end position="352"/>
    </location>
</feature>
<dbReference type="EMBL" id="CACSLK010027752">
    <property type="protein sequence ID" value="CAA0828022.1"/>
    <property type="molecule type" value="Genomic_DNA"/>
</dbReference>
<dbReference type="AlphaFoldDB" id="A0A9N7RG20"/>
<feature type="region of interest" description="Disordered" evidence="1">
    <location>
        <begin position="245"/>
        <end position="289"/>
    </location>
</feature>
<evidence type="ECO:0000256" key="1">
    <source>
        <dbReference type="SAM" id="MobiDB-lite"/>
    </source>
</evidence>
<protein>
    <submittedName>
        <fullName evidence="3">Probable myosin-binding protein 4</fullName>
    </submittedName>
</protein>
<dbReference type="InterPro" id="IPR039306">
    <property type="entry name" value="MYOB"/>
</dbReference>
<dbReference type="GO" id="GO:0017022">
    <property type="term" value="F:myosin binding"/>
    <property type="evidence" value="ECO:0007669"/>
    <property type="project" value="InterPro"/>
</dbReference>
<dbReference type="PANTHER" id="PTHR31448">
    <property type="entry name" value="MYOSIN-BINDING PROTEIN 2"/>
    <property type="match status" value="1"/>
</dbReference>
<comment type="caution">
    <text evidence="3">The sequence shown here is derived from an EMBL/GenBank/DDBJ whole genome shotgun (WGS) entry which is preliminary data.</text>
</comment>
<keyword evidence="2" id="KW-1133">Transmembrane helix</keyword>
<dbReference type="PANTHER" id="PTHR31448:SF55">
    <property type="entry name" value="MYOSIN-BINDING PROTEIN 3-LIKE ISOFORM X1"/>
    <property type="match status" value="1"/>
</dbReference>
<organism evidence="3 4">
    <name type="scientific">Striga hermonthica</name>
    <name type="common">Purple witchweed</name>
    <name type="synonym">Buchnera hermonthica</name>
    <dbReference type="NCBI Taxonomy" id="68872"/>
    <lineage>
        <taxon>Eukaryota</taxon>
        <taxon>Viridiplantae</taxon>
        <taxon>Streptophyta</taxon>
        <taxon>Embryophyta</taxon>
        <taxon>Tracheophyta</taxon>
        <taxon>Spermatophyta</taxon>
        <taxon>Magnoliopsida</taxon>
        <taxon>eudicotyledons</taxon>
        <taxon>Gunneridae</taxon>
        <taxon>Pentapetalae</taxon>
        <taxon>asterids</taxon>
        <taxon>lamiids</taxon>
        <taxon>Lamiales</taxon>
        <taxon>Orobanchaceae</taxon>
        <taxon>Buchnereae</taxon>
        <taxon>Striga</taxon>
    </lineage>
</organism>
<dbReference type="OrthoDB" id="1047602at2759"/>
<evidence type="ECO:0000256" key="2">
    <source>
        <dbReference type="SAM" id="Phobius"/>
    </source>
</evidence>
<name>A0A9N7RG20_STRHE</name>
<keyword evidence="2" id="KW-0812">Transmembrane</keyword>
<accession>A0A9N7RG20</accession>
<proteinExistence type="predicted"/>
<keyword evidence="2" id="KW-0472">Membrane</keyword>
<evidence type="ECO:0000313" key="4">
    <source>
        <dbReference type="Proteomes" id="UP001153555"/>
    </source>
</evidence>
<sequence>MAAVNPQSPNSVTFGFMNHLSSAACEWLLILLLLVNSCLFHLLAKFARYCHLTPPCLLCSTLDTALLKSKPRTTYWNLLCNDHRQEMSCLVSCSVHSRFADVSSLCEECLSPIINHSKFTSDSYRLLVGKSWLDVDRSVLQSLVSNKHIRLGSPDHRTCSCCGKMWRAKSSTERLLELNPASLGASKANVKPPLPRAPGRSRFSRRDSLKRLRDKFTSQIASVGPTGADTLSHVGYTKLNISSDTESEFPFSEDDDDGRSTSSSHVAAAVDGKEASVDSGNVNLPGGDVFGEGRMVGDLGWRETHGGKASPSPRLSPDLISLGDWPQQSDGRSRSISSSGVEAGVDEKATPLDLGGDGCVNFPGGDFVGQERMVGDLGWHESHGKASPSPCLSSDLISLGDWPQQSDVAGVSLGPSALSVLSELLSLCNVPSSPGAISRKGKLQVEKIRSFWLKVQYKL</sequence>
<keyword evidence="4" id="KW-1185">Reference proteome</keyword>
<dbReference type="Proteomes" id="UP001153555">
    <property type="component" value="Unassembled WGS sequence"/>
</dbReference>
<feature type="compositionally biased region" description="Acidic residues" evidence="1">
    <location>
        <begin position="245"/>
        <end position="257"/>
    </location>
</feature>